<evidence type="ECO:0000256" key="1">
    <source>
        <dbReference type="SAM" id="Coils"/>
    </source>
</evidence>
<gene>
    <name evidence="3" type="ORF">ERD32_02420</name>
</gene>
<dbReference type="AlphaFoldDB" id="A0A4Q0LVI0"/>
<keyword evidence="2" id="KW-0812">Transmembrane</keyword>
<dbReference type="EMBL" id="SCLX01000009">
    <property type="protein sequence ID" value="RXF59164.1"/>
    <property type="molecule type" value="Genomic_DNA"/>
</dbReference>
<keyword evidence="1" id="KW-0175">Coiled coil</keyword>
<evidence type="ECO:0000313" key="3">
    <source>
        <dbReference type="EMBL" id="RXF59164.1"/>
    </source>
</evidence>
<evidence type="ECO:0000256" key="2">
    <source>
        <dbReference type="SAM" id="Phobius"/>
    </source>
</evidence>
<dbReference type="RefSeq" id="WP_021355229.1">
    <property type="nucleotide sequence ID" value="NZ_CP114552.1"/>
</dbReference>
<keyword evidence="2" id="KW-1133">Transmembrane helix</keyword>
<reference evidence="3 4" key="1">
    <citation type="submission" date="2019-01" db="EMBL/GenBank/DDBJ databases">
        <title>The genome sequence of Lactobacillus crispatus L49.</title>
        <authorList>
            <person name="Zhong J."/>
            <person name="Zhang J."/>
        </authorList>
    </citation>
    <scope>NUCLEOTIDE SEQUENCE [LARGE SCALE GENOMIC DNA]</scope>
    <source>
        <strain evidence="3 4">L49</strain>
    </source>
</reference>
<feature type="coiled-coil region" evidence="1">
    <location>
        <begin position="41"/>
        <end position="82"/>
    </location>
</feature>
<name>A0A4Q0LVI0_9LACO</name>
<protein>
    <submittedName>
        <fullName evidence="3">Uncharacterized protein</fullName>
    </submittedName>
</protein>
<sequence>MKDIGNVIGYLITAVGGLISAVTLFYKVFSSSKQNTLASTLAEKDKEIKQKAEDVELYRKRWLKVEKENDRLKKKLEELENDD</sequence>
<organism evidence="3 4">
    <name type="scientific">Lactobacillus crispatus</name>
    <dbReference type="NCBI Taxonomy" id="47770"/>
    <lineage>
        <taxon>Bacteria</taxon>
        <taxon>Bacillati</taxon>
        <taxon>Bacillota</taxon>
        <taxon>Bacilli</taxon>
        <taxon>Lactobacillales</taxon>
        <taxon>Lactobacillaceae</taxon>
        <taxon>Lactobacillus</taxon>
    </lineage>
</organism>
<proteinExistence type="predicted"/>
<keyword evidence="2" id="KW-0472">Membrane</keyword>
<feature type="transmembrane region" description="Helical" evidence="2">
    <location>
        <begin position="7"/>
        <end position="26"/>
    </location>
</feature>
<comment type="caution">
    <text evidence="3">The sequence shown here is derived from an EMBL/GenBank/DDBJ whole genome shotgun (WGS) entry which is preliminary data.</text>
</comment>
<accession>A0A4Q0LVI0</accession>
<dbReference type="Proteomes" id="UP000289808">
    <property type="component" value="Unassembled WGS sequence"/>
</dbReference>
<evidence type="ECO:0000313" key="4">
    <source>
        <dbReference type="Proteomes" id="UP000289808"/>
    </source>
</evidence>